<gene>
    <name evidence="2" type="ORF">T10_1726</name>
</gene>
<accession>A0A0V1LWU4</accession>
<keyword evidence="3" id="KW-1185">Reference proteome</keyword>
<sequence>MNGGFHSKNVTKTSCANSEHRDERINGKST</sequence>
<dbReference type="EMBL" id="JYDO01001772">
    <property type="protein sequence ID" value="KRZ63883.1"/>
    <property type="molecule type" value="Genomic_DNA"/>
</dbReference>
<evidence type="ECO:0000313" key="3">
    <source>
        <dbReference type="Proteomes" id="UP000054843"/>
    </source>
</evidence>
<feature type="compositionally biased region" description="Polar residues" evidence="1">
    <location>
        <begin position="8"/>
        <end position="17"/>
    </location>
</feature>
<organism evidence="2 3">
    <name type="scientific">Trichinella papuae</name>
    <dbReference type="NCBI Taxonomy" id="268474"/>
    <lineage>
        <taxon>Eukaryota</taxon>
        <taxon>Metazoa</taxon>
        <taxon>Ecdysozoa</taxon>
        <taxon>Nematoda</taxon>
        <taxon>Enoplea</taxon>
        <taxon>Dorylaimia</taxon>
        <taxon>Trichinellida</taxon>
        <taxon>Trichinellidae</taxon>
        <taxon>Trichinella</taxon>
    </lineage>
</organism>
<reference evidence="2 3" key="1">
    <citation type="submission" date="2015-01" db="EMBL/GenBank/DDBJ databases">
        <title>Evolution of Trichinella species and genotypes.</title>
        <authorList>
            <person name="Korhonen P.K."/>
            <person name="Edoardo P."/>
            <person name="Giuseppe L.R."/>
            <person name="Gasser R.B."/>
        </authorList>
    </citation>
    <scope>NUCLEOTIDE SEQUENCE [LARGE SCALE GENOMIC DNA]</scope>
    <source>
        <strain evidence="2">ISS1980</strain>
    </source>
</reference>
<dbReference type="AlphaFoldDB" id="A0A0V1LWU4"/>
<feature type="region of interest" description="Disordered" evidence="1">
    <location>
        <begin position="1"/>
        <end position="30"/>
    </location>
</feature>
<evidence type="ECO:0000256" key="1">
    <source>
        <dbReference type="SAM" id="MobiDB-lite"/>
    </source>
</evidence>
<proteinExistence type="predicted"/>
<protein>
    <submittedName>
        <fullName evidence="2">Uncharacterized protein</fullName>
    </submittedName>
</protein>
<comment type="caution">
    <text evidence="2">The sequence shown here is derived from an EMBL/GenBank/DDBJ whole genome shotgun (WGS) entry which is preliminary data.</text>
</comment>
<dbReference type="Proteomes" id="UP000054843">
    <property type="component" value="Unassembled WGS sequence"/>
</dbReference>
<feature type="compositionally biased region" description="Basic and acidic residues" evidence="1">
    <location>
        <begin position="18"/>
        <end position="30"/>
    </location>
</feature>
<name>A0A0V1LWU4_9BILA</name>
<evidence type="ECO:0000313" key="2">
    <source>
        <dbReference type="EMBL" id="KRZ63883.1"/>
    </source>
</evidence>